<dbReference type="EnsemblBacteria" id="ACA42358">
    <property type="protein sequence ID" value="ACA42358"/>
    <property type="gene ID" value="Bsph_p128"/>
</dbReference>
<gene>
    <name evidence="1" type="ordered locus">Bsph_p128</name>
</gene>
<keyword evidence="1" id="KW-0614">Plasmid</keyword>
<evidence type="ECO:0000313" key="1">
    <source>
        <dbReference type="EMBL" id="ACA42358.1"/>
    </source>
</evidence>
<proteinExistence type="predicted"/>
<dbReference type="AlphaFoldDB" id="B1I0J9"/>
<sequence length="150" mass="17819">MEMMDMANMIQIAETLKYQAEIFNVTYEEAWHKYLHPGIRDKHPLAEILPHIKKLEQETTSNILIRSKKNQRKLEASHDTYRFECIPDKNGYKLKIYKDEKHFYSHGLLVPSPKAATTVIRRVTKLPKLELDWIDNISRRKIRVKPAYLN</sequence>
<dbReference type="Proteomes" id="UP000002164">
    <property type="component" value="Plasmid pBsph"/>
</dbReference>
<organism evidence="1 2">
    <name type="scientific">Lysinibacillus sphaericus (strain C3-41)</name>
    <dbReference type="NCBI Taxonomy" id="444177"/>
    <lineage>
        <taxon>Bacteria</taxon>
        <taxon>Bacillati</taxon>
        <taxon>Bacillota</taxon>
        <taxon>Bacilli</taxon>
        <taxon>Bacillales</taxon>
        <taxon>Bacillaceae</taxon>
        <taxon>Lysinibacillus</taxon>
    </lineage>
</organism>
<accession>B1I0J9</accession>
<geneLocation type="plasmid" evidence="1 2">
    <name>pBsph</name>
</geneLocation>
<dbReference type="KEGG" id="lsp:Bsph_p128"/>
<reference evidence="1 2" key="1">
    <citation type="journal article" date="2008" name="J. Bacteriol.">
        <title>Complete genome sequence of the mosquitocidal bacterium Bacillus sphaericus C3-41 and comparison with those of closely related Bacillus species.</title>
        <authorList>
            <person name="Hu X."/>
            <person name="Fan W."/>
            <person name="Han B."/>
            <person name="Liu H."/>
            <person name="Zheng D."/>
            <person name="Li Q."/>
            <person name="Dong W."/>
            <person name="Yan J."/>
            <person name="Gao M."/>
            <person name="Berry C."/>
            <person name="Yuan Z."/>
        </authorList>
    </citation>
    <scope>NUCLEOTIDE SEQUENCE [LARGE SCALE GENOMIC DNA]</scope>
    <source>
        <strain evidence="1 2">C3-41</strain>
        <plasmid evidence="1 2">pBsph</plasmid>
    </source>
</reference>
<dbReference type="HOGENOM" id="CLU_1738291_0_0_9"/>
<evidence type="ECO:0000313" key="2">
    <source>
        <dbReference type="Proteomes" id="UP000002164"/>
    </source>
</evidence>
<dbReference type="EMBL" id="CP000818">
    <property type="protein sequence ID" value="ACA42358.1"/>
    <property type="molecule type" value="Genomic_DNA"/>
</dbReference>
<protein>
    <submittedName>
        <fullName evidence="1">Uncharacterized protein</fullName>
    </submittedName>
</protein>
<name>B1I0J9_LYSSC</name>